<dbReference type="GO" id="GO:0016787">
    <property type="term" value="F:hydrolase activity"/>
    <property type="evidence" value="ECO:0007669"/>
    <property type="project" value="UniProtKB-KW"/>
</dbReference>
<evidence type="ECO:0000313" key="3">
    <source>
        <dbReference type="Proteomes" id="UP000075321"/>
    </source>
</evidence>
<dbReference type="Gene3D" id="3.20.20.70">
    <property type="entry name" value="Aldolase class I"/>
    <property type="match status" value="1"/>
</dbReference>
<dbReference type="PATRIC" id="fig|1008153.3.peg.3343"/>
<dbReference type="EMBL" id="LTAZ01000012">
    <property type="protein sequence ID" value="KYH24818.1"/>
    <property type="molecule type" value="Genomic_DNA"/>
</dbReference>
<keyword evidence="3" id="KW-1185">Reference proteome</keyword>
<evidence type="ECO:0000313" key="2">
    <source>
        <dbReference type="EMBL" id="KYH24818.1"/>
    </source>
</evidence>
<feature type="domain" description="Glycosyl-hydrolase 97 catalytic" evidence="1">
    <location>
        <begin position="3"/>
        <end position="37"/>
    </location>
</feature>
<name>A0A151AAU8_9EURY</name>
<dbReference type="PANTHER" id="PTHR35803:SF2">
    <property type="entry name" value="RETAINING ALPHA-GALACTOSIDASE"/>
    <property type="match status" value="1"/>
</dbReference>
<keyword evidence="2" id="KW-0378">Hydrolase</keyword>
<sequence length="70" mass="7878">MLMADTAERELLINFHGSVVPTGLRRRWPHVLTYEGVLGAEHLKFGTITPENNVTIPFTRNVVGPMDYTP</sequence>
<protein>
    <submittedName>
        <fullName evidence="2">Glycoside hydrolase 97</fullName>
    </submittedName>
</protein>
<proteinExistence type="predicted"/>
<dbReference type="PANTHER" id="PTHR35803">
    <property type="entry name" value="GLUCAN 1,4-ALPHA-GLUCOSIDASE SUSB-RELATED"/>
    <property type="match status" value="1"/>
</dbReference>
<dbReference type="AlphaFoldDB" id="A0A151AAU8"/>
<comment type="caution">
    <text evidence="2">The sequence shown here is derived from an EMBL/GenBank/DDBJ whole genome shotgun (WGS) entry which is preliminary data.</text>
</comment>
<reference evidence="2 3" key="1">
    <citation type="submission" date="2016-02" db="EMBL/GenBank/DDBJ databases">
        <title>Genome sequence of Halalkalicoccus paucihalophilus DSM 24557.</title>
        <authorList>
            <person name="Poehlein A."/>
            <person name="Daniel R."/>
        </authorList>
    </citation>
    <scope>NUCLEOTIDE SEQUENCE [LARGE SCALE GENOMIC DNA]</scope>
    <source>
        <strain evidence="2 3">DSM 24557</strain>
    </source>
</reference>
<dbReference type="Proteomes" id="UP000075321">
    <property type="component" value="Unassembled WGS sequence"/>
</dbReference>
<gene>
    <name evidence="2" type="ORF">HAPAU_31950</name>
</gene>
<accession>A0A151AAU8</accession>
<dbReference type="InterPro" id="IPR013785">
    <property type="entry name" value="Aldolase_TIM"/>
</dbReference>
<organism evidence="2 3">
    <name type="scientific">Halalkalicoccus paucihalophilus</name>
    <dbReference type="NCBI Taxonomy" id="1008153"/>
    <lineage>
        <taxon>Archaea</taxon>
        <taxon>Methanobacteriati</taxon>
        <taxon>Methanobacteriota</taxon>
        <taxon>Stenosarchaea group</taxon>
        <taxon>Halobacteria</taxon>
        <taxon>Halobacteriales</taxon>
        <taxon>Halococcaceae</taxon>
        <taxon>Halalkalicoccus</taxon>
    </lineage>
</organism>
<evidence type="ECO:0000259" key="1">
    <source>
        <dbReference type="Pfam" id="PF10566"/>
    </source>
</evidence>
<dbReference type="InterPro" id="IPR019563">
    <property type="entry name" value="GH97_catalytic"/>
</dbReference>
<dbReference type="Pfam" id="PF10566">
    <property type="entry name" value="Glyco_hydro_97"/>
    <property type="match status" value="1"/>
</dbReference>
<dbReference type="InterPro" id="IPR052720">
    <property type="entry name" value="Glycosyl_hydrolase_97"/>
</dbReference>